<keyword evidence="1" id="KW-1133">Transmembrane helix</keyword>
<dbReference type="KEGG" id="avp:AVENP_2504"/>
<dbReference type="RefSeq" id="WP_172664314.1">
    <property type="nucleotide sequence ID" value="NZ_NREP01000016.1"/>
</dbReference>
<evidence type="ECO:0000256" key="1">
    <source>
        <dbReference type="SAM" id="Phobius"/>
    </source>
</evidence>
<dbReference type="AlphaFoldDB" id="A0AAE7B9L4"/>
<organism evidence="2 3">
    <name type="scientific">Arcobacter venerupis</name>
    <dbReference type="NCBI Taxonomy" id="1054033"/>
    <lineage>
        <taxon>Bacteria</taxon>
        <taxon>Pseudomonadati</taxon>
        <taxon>Campylobacterota</taxon>
        <taxon>Epsilonproteobacteria</taxon>
        <taxon>Campylobacterales</taxon>
        <taxon>Arcobacteraceae</taxon>
        <taxon>Arcobacter</taxon>
    </lineage>
</organism>
<feature type="transmembrane region" description="Helical" evidence="1">
    <location>
        <begin position="12"/>
        <end position="30"/>
    </location>
</feature>
<name>A0AAE7B9L4_9BACT</name>
<accession>A0AAE7B9L4</accession>
<evidence type="ECO:0000313" key="2">
    <source>
        <dbReference type="EMBL" id="QKF68008.1"/>
    </source>
</evidence>
<dbReference type="NCBIfam" id="TIGR02532">
    <property type="entry name" value="IV_pilin_GFxxxE"/>
    <property type="match status" value="1"/>
</dbReference>
<keyword evidence="1" id="KW-0472">Membrane</keyword>
<evidence type="ECO:0000313" key="3">
    <source>
        <dbReference type="Proteomes" id="UP000503482"/>
    </source>
</evidence>
<dbReference type="EMBL" id="CP053840">
    <property type="protein sequence ID" value="QKF68008.1"/>
    <property type="molecule type" value="Genomic_DNA"/>
</dbReference>
<gene>
    <name evidence="2" type="ORF">AVENP_2504</name>
</gene>
<protein>
    <recommendedName>
        <fullName evidence="4">Prepilin-type cleavage/methylation domain-containing protein</fullName>
    </recommendedName>
</protein>
<evidence type="ECO:0008006" key="4">
    <source>
        <dbReference type="Google" id="ProtNLM"/>
    </source>
</evidence>
<proteinExistence type="predicted"/>
<keyword evidence="1" id="KW-0812">Transmembrane</keyword>
<dbReference type="Proteomes" id="UP000503482">
    <property type="component" value="Chromosome"/>
</dbReference>
<reference evidence="2 3" key="1">
    <citation type="submission" date="2020-05" db="EMBL/GenBank/DDBJ databases">
        <title>Complete genome sequencing of Campylobacter and Arcobacter type strains.</title>
        <authorList>
            <person name="Miller W.G."/>
            <person name="Yee E."/>
        </authorList>
    </citation>
    <scope>NUCLEOTIDE SEQUENCE [LARGE SCALE GENOMIC DNA]</scope>
    <source>
        <strain evidence="2 3">LMG 26156</strain>
    </source>
</reference>
<keyword evidence="3" id="KW-1185">Reference proteome</keyword>
<sequence>MDLIRVKKAFTLIELIIVIILISTTYFLVFSNSTFNMKKDVEKLTLLTLKEYLLNNFEFEKELSFLCIEDEFSCYIKKDGILDKDFKVTNFFKTKPDIYEYNADERKVEFEELRVDNVNHNVIFELKINNDYKTNEFIADTLDSEIFVFNSIFTKPKKYKSLYESTDTFSVNQKEVRDAF</sequence>
<dbReference type="InterPro" id="IPR012902">
    <property type="entry name" value="N_methyl_site"/>
</dbReference>